<organism evidence="8 9">
    <name type="scientific">Diabrotica balteata</name>
    <name type="common">Banded cucumber beetle</name>
    <dbReference type="NCBI Taxonomy" id="107213"/>
    <lineage>
        <taxon>Eukaryota</taxon>
        <taxon>Metazoa</taxon>
        <taxon>Ecdysozoa</taxon>
        <taxon>Arthropoda</taxon>
        <taxon>Hexapoda</taxon>
        <taxon>Insecta</taxon>
        <taxon>Pterygota</taxon>
        <taxon>Neoptera</taxon>
        <taxon>Endopterygota</taxon>
        <taxon>Coleoptera</taxon>
        <taxon>Polyphaga</taxon>
        <taxon>Cucujiformia</taxon>
        <taxon>Chrysomeloidea</taxon>
        <taxon>Chrysomelidae</taxon>
        <taxon>Galerucinae</taxon>
        <taxon>Diabroticina</taxon>
        <taxon>Diabroticites</taxon>
        <taxon>Diabrotica</taxon>
    </lineage>
</organism>
<dbReference type="Proteomes" id="UP001153709">
    <property type="component" value="Chromosome 4"/>
</dbReference>
<dbReference type="InterPro" id="IPR006170">
    <property type="entry name" value="PBP/GOBP"/>
</dbReference>
<proteinExistence type="inferred from homology"/>
<evidence type="ECO:0000256" key="3">
    <source>
        <dbReference type="ARBA" id="ARBA00022525"/>
    </source>
</evidence>
<evidence type="ECO:0000256" key="2">
    <source>
        <dbReference type="ARBA" id="ARBA00008098"/>
    </source>
</evidence>
<name>A0A9N9XCJ2_DIABA</name>
<dbReference type="InterPro" id="IPR036728">
    <property type="entry name" value="PBP_GOBP_sf"/>
</dbReference>
<evidence type="ECO:0000256" key="7">
    <source>
        <dbReference type="SAM" id="SignalP"/>
    </source>
</evidence>
<comment type="subcellular location">
    <subcellularLocation>
        <location evidence="1">Secreted</location>
    </subcellularLocation>
</comment>
<reference evidence="8" key="1">
    <citation type="submission" date="2022-01" db="EMBL/GenBank/DDBJ databases">
        <authorList>
            <person name="King R."/>
        </authorList>
    </citation>
    <scope>NUCLEOTIDE SEQUENCE</scope>
</reference>
<dbReference type="CDD" id="cd23992">
    <property type="entry name" value="PBP_GOBP"/>
    <property type="match status" value="1"/>
</dbReference>
<gene>
    <name evidence="8" type="ORF">DIABBA_LOCUS7386</name>
</gene>
<evidence type="ECO:0000256" key="5">
    <source>
        <dbReference type="ARBA" id="ARBA00023180"/>
    </source>
</evidence>
<protein>
    <submittedName>
        <fullName evidence="8">Uncharacterized protein</fullName>
    </submittedName>
</protein>
<dbReference type="PANTHER" id="PTHR11857">
    <property type="entry name" value="ODORANT BINDING PROTEIN-RELATED"/>
    <property type="match status" value="1"/>
</dbReference>
<evidence type="ECO:0000256" key="6">
    <source>
        <dbReference type="ARBA" id="ARBA00056866"/>
    </source>
</evidence>
<dbReference type="Pfam" id="PF01395">
    <property type="entry name" value="PBP_GOBP"/>
    <property type="match status" value="1"/>
</dbReference>
<keyword evidence="4 7" id="KW-0732">Signal</keyword>
<dbReference type="OrthoDB" id="8194670at2759"/>
<feature type="chain" id="PRO_5040415951" evidence="7">
    <location>
        <begin position="18"/>
        <end position="134"/>
    </location>
</feature>
<evidence type="ECO:0000313" key="8">
    <source>
        <dbReference type="EMBL" id="CAG9834035.1"/>
    </source>
</evidence>
<evidence type="ECO:0000256" key="4">
    <source>
        <dbReference type="ARBA" id="ARBA00022729"/>
    </source>
</evidence>
<dbReference type="GO" id="GO:0007608">
    <property type="term" value="P:sensory perception of smell"/>
    <property type="evidence" value="ECO:0007669"/>
    <property type="project" value="TreeGrafter"/>
</dbReference>
<dbReference type="SMART" id="SM00708">
    <property type="entry name" value="PhBP"/>
    <property type="match status" value="1"/>
</dbReference>
<feature type="signal peptide" evidence="7">
    <location>
        <begin position="1"/>
        <end position="17"/>
    </location>
</feature>
<dbReference type="GO" id="GO:0005615">
    <property type="term" value="C:extracellular space"/>
    <property type="evidence" value="ECO:0007669"/>
    <property type="project" value="TreeGrafter"/>
</dbReference>
<evidence type="ECO:0000256" key="1">
    <source>
        <dbReference type="ARBA" id="ARBA00004613"/>
    </source>
</evidence>
<keyword evidence="3" id="KW-0964">Secreted</keyword>
<dbReference type="FunFam" id="1.10.238.20:FF:000001">
    <property type="entry name" value="General odorant-binding protein lush"/>
    <property type="match status" value="1"/>
</dbReference>
<comment type="similarity">
    <text evidence="2">Belongs to the PBP/GOBP family.</text>
</comment>
<accession>A0A9N9XCJ2</accession>
<comment type="function">
    <text evidence="6">May be a carrier protein for lipids.</text>
</comment>
<dbReference type="GO" id="GO:0005549">
    <property type="term" value="F:odorant binding"/>
    <property type="evidence" value="ECO:0007669"/>
    <property type="project" value="InterPro"/>
</dbReference>
<dbReference type="PANTHER" id="PTHR11857:SF43">
    <property type="entry name" value="GEO07291P1-RELATED"/>
    <property type="match status" value="1"/>
</dbReference>
<dbReference type="AlphaFoldDB" id="A0A9N9XCJ2"/>
<dbReference type="SUPFAM" id="SSF47565">
    <property type="entry name" value="Insect pheromone/odorant-binding proteins"/>
    <property type="match status" value="1"/>
</dbReference>
<sequence length="134" mass="14675">MKFLVLSLVFGVCVVYADITSEQFEKLKNHHKECLPKSGVNPELVQKARQGDFVNDQKLKEHIFCVSKLIGFQNEAGDIQTDVLQAKVGAALGDPALAAQLIATCAKKQASGPETAYETIKCYKEKSPNHISIV</sequence>
<keyword evidence="5" id="KW-0325">Glycoprotein</keyword>
<keyword evidence="9" id="KW-1185">Reference proteome</keyword>
<dbReference type="EMBL" id="OU898279">
    <property type="protein sequence ID" value="CAG9834035.1"/>
    <property type="molecule type" value="Genomic_DNA"/>
</dbReference>
<dbReference type="Gene3D" id="1.10.238.20">
    <property type="entry name" value="Pheromone/general odorant binding protein domain"/>
    <property type="match status" value="1"/>
</dbReference>
<evidence type="ECO:0000313" key="9">
    <source>
        <dbReference type="Proteomes" id="UP001153709"/>
    </source>
</evidence>